<dbReference type="Proteomes" id="UP000178946">
    <property type="component" value="Unassembled WGS sequence"/>
</dbReference>
<dbReference type="EC" id="2.1.1.198" evidence="6"/>
<dbReference type="Gene3D" id="3.40.1010.10">
    <property type="entry name" value="Cobalt-precorrin-4 Transmethylase, Domain 1"/>
    <property type="match status" value="1"/>
</dbReference>
<evidence type="ECO:0000256" key="6">
    <source>
        <dbReference type="HAMAP-Rule" id="MF_01877"/>
    </source>
</evidence>
<evidence type="ECO:0000313" key="8">
    <source>
        <dbReference type="EMBL" id="OGM91702.1"/>
    </source>
</evidence>
<dbReference type="HAMAP" id="MF_01877">
    <property type="entry name" value="16SrRNA_methyltr_I"/>
    <property type="match status" value="1"/>
</dbReference>
<comment type="similarity">
    <text evidence="6">Belongs to the methyltransferase superfamily. RsmI family.</text>
</comment>
<dbReference type="EMBL" id="MGIR01000001">
    <property type="protein sequence ID" value="OGM91702.1"/>
    <property type="molecule type" value="Genomic_DNA"/>
</dbReference>
<comment type="catalytic activity">
    <reaction evidence="6">
        <text>cytidine(1402) in 16S rRNA + S-adenosyl-L-methionine = 2'-O-methylcytidine(1402) in 16S rRNA + S-adenosyl-L-homocysteine + H(+)</text>
        <dbReference type="Rhea" id="RHEA:42924"/>
        <dbReference type="Rhea" id="RHEA-COMP:10285"/>
        <dbReference type="Rhea" id="RHEA-COMP:10286"/>
        <dbReference type="ChEBI" id="CHEBI:15378"/>
        <dbReference type="ChEBI" id="CHEBI:57856"/>
        <dbReference type="ChEBI" id="CHEBI:59789"/>
        <dbReference type="ChEBI" id="CHEBI:74495"/>
        <dbReference type="ChEBI" id="CHEBI:82748"/>
        <dbReference type="EC" id="2.1.1.198"/>
    </reaction>
</comment>
<accession>A0A1F8DTC0</accession>
<comment type="caution">
    <text evidence="8">The sequence shown here is derived from an EMBL/GenBank/DDBJ whole genome shotgun (WGS) entry which is preliminary data.</text>
</comment>
<dbReference type="FunFam" id="3.40.1010.10:FF:000007">
    <property type="entry name" value="Ribosomal RNA small subunit methyltransferase I"/>
    <property type="match status" value="1"/>
</dbReference>
<protein>
    <recommendedName>
        <fullName evidence="6">Ribosomal RNA small subunit methyltransferase I</fullName>
        <ecNumber evidence="6">2.1.1.198</ecNumber>
    </recommendedName>
    <alternativeName>
        <fullName evidence="6">16S rRNA 2'-O-ribose C1402 methyltransferase</fullName>
    </alternativeName>
    <alternativeName>
        <fullName evidence="6">rRNA (cytidine-2'-O-)-methyltransferase RsmI</fullName>
    </alternativeName>
</protein>
<evidence type="ECO:0000256" key="2">
    <source>
        <dbReference type="ARBA" id="ARBA00022552"/>
    </source>
</evidence>
<organism evidence="8 9">
    <name type="scientific">Candidatus Wolfebacteria bacterium RIFCSPLOWO2_01_FULL_45_19</name>
    <dbReference type="NCBI Taxonomy" id="1802557"/>
    <lineage>
        <taxon>Bacteria</taxon>
        <taxon>Candidatus Wolfeibacteriota</taxon>
    </lineage>
</organism>
<gene>
    <name evidence="6" type="primary">rsmI</name>
    <name evidence="8" type="ORF">A3A20_02085</name>
</gene>
<dbReference type="Pfam" id="PF00590">
    <property type="entry name" value="TP_methylase"/>
    <property type="match status" value="1"/>
</dbReference>
<dbReference type="InterPro" id="IPR035996">
    <property type="entry name" value="4pyrrol_Methylase_sf"/>
</dbReference>
<evidence type="ECO:0000256" key="5">
    <source>
        <dbReference type="ARBA" id="ARBA00022691"/>
    </source>
</evidence>
<dbReference type="PANTHER" id="PTHR46111:SF1">
    <property type="entry name" value="RIBOSOMAL RNA SMALL SUBUNIT METHYLTRANSFERASE I"/>
    <property type="match status" value="1"/>
</dbReference>
<sequence>MLGRFYTIATPIGNLKDITLRAIETLKEVDVIFAEDTRVTKKLLSHYEISKPLFSYHEHSPQSVYEHALKLLNEGKNIALVTDAGTPGISDPGARLVSFVKSQMLNVKVVPIPGPSALIAALSVSGIYASEFTFLGYPPHKKGRQKFFNALKEINIWPVVFYESTHRLQKTFEGLLAVMSGDNLIIVAKELTKLHEEIWSGPLKDASEHFRGERQKGEFIVIIPK</sequence>
<dbReference type="GO" id="GO:0005737">
    <property type="term" value="C:cytoplasm"/>
    <property type="evidence" value="ECO:0007669"/>
    <property type="project" value="UniProtKB-SubCell"/>
</dbReference>
<reference evidence="8 9" key="1">
    <citation type="journal article" date="2016" name="Nat. Commun.">
        <title>Thousands of microbial genomes shed light on interconnected biogeochemical processes in an aquifer system.</title>
        <authorList>
            <person name="Anantharaman K."/>
            <person name="Brown C.T."/>
            <person name="Hug L.A."/>
            <person name="Sharon I."/>
            <person name="Castelle C.J."/>
            <person name="Probst A.J."/>
            <person name="Thomas B.C."/>
            <person name="Singh A."/>
            <person name="Wilkins M.J."/>
            <person name="Karaoz U."/>
            <person name="Brodie E.L."/>
            <person name="Williams K.H."/>
            <person name="Hubbard S.S."/>
            <person name="Banfield J.F."/>
        </authorList>
    </citation>
    <scope>NUCLEOTIDE SEQUENCE [LARGE SCALE GENOMIC DNA]</scope>
</reference>
<evidence type="ECO:0000313" key="9">
    <source>
        <dbReference type="Proteomes" id="UP000178946"/>
    </source>
</evidence>
<dbReference type="InterPro" id="IPR014776">
    <property type="entry name" value="4pyrrole_Mease_sub2"/>
</dbReference>
<keyword evidence="4 6" id="KW-0808">Transferase</keyword>
<feature type="domain" description="Tetrapyrrole methylase" evidence="7">
    <location>
        <begin position="5"/>
        <end position="206"/>
    </location>
</feature>
<evidence type="ECO:0000256" key="4">
    <source>
        <dbReference type="ARBA" id="ARBA00022679"/>
    </source>
</evidence>
<keyword evidence="5 6" id="KW-0949">S-adenosyl-L-methionine</keyword>
<name>A0A1F8DTC0_9BACT</name>
<comment type="subcellular location">
    <subcellularLocation>
        <location evidence="6">Cytoplasm</location>
    </subcellularLocation>
</comment>
<keyword evidence="1 6" id="KW-0963">Cytoplasm</keyword>
<proteinExistence type="inferred from homology"/>
<dbReference type="AlphaFoldDB" id="A0A1F8DTC0"/>
<dbReference type="InterPro" id="IPR008189">
    <property type="entry name" value="rRNA_ssu_MeTfrase_I"/>
</dbReference>
<evidence type="ECO:0000259" key="7">
    <source>
        <dbReference type="Pfam" id="PF00590"/>
    </source>
</evidence>
<dbReference type="SUPFAM" id="SSF53790">
    <property type="entry name" value="Tetrapyrrole methylase"/>
    <property type="match status" value="1"/>
</dbReference>
<dbReference type="PANTHER" id="PTHR46111">
    <property type="entry name" value="RIBOSOMAL RNA SMALL SUBUNIT METHYLTRANSFERASE I"/>
    <property type="match status" value="1"/>
</dbReference>
<evidence type="ECO:0000256" key="3">
    <source>
        <dbReference type="ARBA" id="ARBA00022603"/>
    </source>
</evidence>
<dbReference type="NCBIfam" id="TIGR00096">
    <property type="entry name" value="16S rRNA (cytidine(1402)-2'-O)-methyltransferase"/>
    <property type="match status" value="1"/>
</dbReference>
<dbReference type="Gene3D" id="3.30.950.10">
    <property type="entry name" value="Methyltransferase, Cobalt-precorrin-4 Transmethylase, Domain 2"/>
    <property type="match status" value="1"/>
</dbReference>
<dbReference type="GO" id="GO:0070677">
    <property type="term" value="F:rRNA (cytosine-2'-O-)-methyltransferase activity"/>
    <property type="evidence" value="ECO:0007669"/>
    <property type="project" value="UniProtKB-UniRule"/>
</dbReference>
<dbReference type="PIRSF" id="PIRSF005917">
    <property type="entry name" value="MTase_YraL"/>
    <property type="match status" value="1"/>
</dbReference>
<keyword evidence="3 6" id="KW-0489">Methyltransferase</keyword>
<evidence type="ECO:0000256" key="1">
    <source>
        <dbReference type="ARBA" id="ARBA00022490"/>
    </source>
</evidence>
<dbReference type="InterPro" id="IPR014777">
    <property type="entry name" value="4pyrrole_Mease_sub1"/>
</dbReference>
<comment type="function">
    <text evidence="6">Catalyzes the 2'-O-methylation of the ribose of cytidine 1402 (C1402) in 16S rRNA.</text>
</comment>
<keyword evidence="2 6" id="KW-0698">rRNA processing</keyword>
<dbReference type="STRING" id="1802557.A3A20_02085"/>
<dbReference type="CDD" id="cd11648">
    <property type="entry name" value="RsmI"/>
    <property type="match status" value="1"/>
</dbReference>
<dbReference type="InterPro" id="IPR000878">
    <property type="entry name" value="4pyrrol_Mease"/>
</dbReference>